<dbReference type="AlphaFoldDB" id="A0A023D7F4"/>
<reference evidence="3 4" key="2">
    <citation type="journal article" date="2014" name="FEMS Microbiol. Lett.">
        <title>Draft genomic DNA sequence of the facultatively methylotrophic bacterium Acidomonas methanolica type strain MB58.</title>
        <authorList>
            <person name="Higashiura N."/>
            <person name="Hadano H."/>
            <person name="Hirakawa H."/>
            <person name="Matsutani M."/>
            <person name="Takabe S."/>
            <person name="Matsushita K."/>
            <person name="Azuma Y."/>
        </authorList>
    </citation>
    <scope>NUCLEOTIDE SEQUENCE [LARGE SCALE GENOMIC DNA]</scope>
    <source>
        <strain evidence="3 4">MB58</strain>
    </source>
</reference>
<evidence type="ECO:0000256" key="1">
    <source>
        <dbReference type="ARBA" id="ARBA00038240"/>
    </source>
</evidence>
<gene>
    <name evidence="3" type="ORF">Amme_104_010</name>
</gene>
<organism evidence="3 4">
    <name type="scientific">Acidomonas methanolica NBRC 104435</name>
    <dbReference type="NCBI Taxonomy" id="1231351"/>
    <lineage>
        <taxon>Bacteria</taxon>
        <taxon>Pseudomonadati</taxon>
        <taxon>Pseudomonadota</taxon>
        <taxon>Alphaproteobacteria</taxon>
        <taxon>Acetobacterales</taxon>
        <taxon>Acetobacteraceae</taxon>
        <taxon>Acidomonas</taxon>
    </lineage>
</organism>
<sequence length="375" mass="40960">MTPGQFGVLGHQDRRDWPPLAADEARAVLGRYGLETEDILWHGQRPFSATGLVRLVSGGRVFLKRHDRRLRDMAALAEEQDFAAWLARQGVPVTLPLRTRDGTRAVERDGWSYEAYPAIEGADRYRDVHSWGAYASEEDARAAGAMLGRVHQAARGYDAPARGHRPLISTLGPLGGPTDGASGNGALRDWAAAEPGVLAALQGKNWHEDVARALQPHEARLAPLRAAIEPLWGHGDWHGSNLFWDGAAPRVAAVMDFGMADRSCAPFDLAVAIERHAVAWLDLTTPHPVRFSQLAAFLDGYRTVRALSAVEKSLVIAFLPLCHVGFALSEVGYYGTLLGDTASAAVAYDSYLLGHARWFEADEGQNLLDWLARHL</sequence>
<dbReference type="PANTHER" id="PTHR21064">
    <property type="entry name" value="AMINOGLYCOSIDE PHOSPHOTRANSFERASE DOMAIN-CONTAINING PROTEIN-RELATED"/>
    <property type="match status" value="1"/>
</dbReference>
<evidence type="ECO:0000259" key="2">
    <source>
        <dbReference type="Pfam" id="PF01636"/>
    </source>
</evidence>
<dbReference type="Gene3D" id="3.90.1200.10">
    <property type="match status" value="1"/>
</dbReference>
<dbReference type="SUPFAM" id="SSF56112">
    <property type="entry name" value="Protein kinase-like (PK-like)"/>
    <property type="match status" value="1"/>
</dbReference>
<dbReference type="OrthoDB" id="3266537at2"/>
<dbReference type="Proteomes" id="UP000019760">
    <property type="component" value="Unassembled WGS sequence"/>
</dbReference>
<accession>A0A023D7F4</accession>
<dbReference type="PANTHER" id="PTHR21064:SF6">
    <property type="entry name" value="AMINOGLYCOSIDE PHOSPHOTRANSFERASE DOMAIN-CONTAINING PROTEIN"/>
    <property type="match status" value="1"/>
</dbReference>
<evidence type="ECO:0000313" key="4">
    <source>
        <dbReference type="Proteomes" id="UP000019760"/>
    </source>
</evidence>
<evidence type="ECO:0000313" key="3">
    <source>
        <dbReference type="EMBL" id="GAJ30102.1"/>
    </source>
</evidence>
<dbReference type="EMBL" id="BAND01000103">
    <property type="protein sequence ID" value="GAJ30102.1"/>
    <property type="molecule type" value="Genomic_DNA"/>
</dbReference>
<dbReference type="GO" id="GO:0009088">
    <property type="term" value="P:threonine biosynthetic process"/>
    <property type="evidence" value="ECO:0007669"/>
    <property type="project" value="TreeGrafter"/>
</dbReference>
<name>A0A023D7F4_ACIMT</name>
<comment type="similarity">
    <text evidence="1">Belongs to the pseudomonas-type ThrB family.</text>
</comment>
<dbReference type="InterPro" id="IPR011009">
    <property type="entry name" value="Kinase-like_dom_sf"/>
</dbReference>
<dbReference type="RefSeq" id="WP_042060780.1">
    <property type="nucleotide sequence ID" value="NZ_BAND01000103.1"/>
</dbReference>
<reference evidence="4" key="1">
    <citation type="journal article" date="2014" name="FEMS Microbiol. Lett.">
        <title>Draft Genomic DNA Sequence of the Facultatively Methylotrophic Bacterium Acidomonas methanolica type strain MB58.</title>
        <authorList>
            <person name="Higashiura N."/>
            <person name="Hadano H."/>
            <person name="Hirakawa H."/>
            <person name="Matsutani M."/>
            <person name="Takabe S."/>
            <person name="Matsushita K."/>
            <person name="Azuma Y."/>
        </authorList>
    </citation>
    <scope>NUCLEOTIDE SEQUENCE [LARGE SCALE GENOMIC DNA]</scope>
    <source>
        <strain evidence="4">MB58</strain>
    </source>
</reference>
<feature type="domain" description="Aminoglycoside phosphotransferase" evidence="2">
    <location>
        <begin position="56"/>
        <end position="301"/>
    </location>
</feature>
<dbReference type="InterPro" id="IPR002575">
    <property type="entry name" value="Aminoglycoside_PTrfase"/>
</dbReference>
<dbReference type="Pfam" id="PF01636">
    <property type="entry name" value="APH"/>
    <property type="match status" value="1"/>
</dbReference>
<comment type="caution">
    <text evidence="3">The sequence shown here is derived from an EMBL/GenBank/DDBJ whole genome shotgun (WGS) entry which is preliminary data.</text>
</comment>
<dbReference type="InterPro" id="IPR050249">
    <property type="entry name" value="Pseudomonas-type_ThrB"/>
</dbReference>
<proteinExistence type="inferred from homology"/>
<keyword evidence="4" id="KW-1185">Reference proteome</keyword>
<keyword evidence="3" id="KW-0808">Transferase</keyword>
<protein>
    <submittedName>
        <fullName evidence="3">Aminoglycoside phospho transferase</fullName>
    </submittedName>
</protein>
<dbReference type="GO" id="GO:0004413">
    <property type="term" value="F:homoserine kinase activity"/>
    <property type="evidence" value="ECO:0007669"/>
    <property type="project" value="TreeGrafter"/>
</dbReference>